<gene>
    <name evidence="1" type="ORF">AUP74_00685</name>
</gene>
<sequence length="485" mass="56510">MPVRTDRTLITILEHKNLFFALMDKVERQQNNPSMEFTISDYNQLLVKSTAHLDKKDQQKQLDTLSLDNLEQNGLLNYQDGRSGRFRLQDFVLEMLRHLDNTRMRELSSAELNQLMAQLEQCYKQVSSYHVEWAPGEPQFEEMVEAVYYTLQHVDSRLRIALRALRGQAERLASKVDEQAFTDLQQTDQMREALKSILHIHERHVTPTLQFLDERLDIHRDVTELDGSHAPMALVRQIIDRFRQRKMTEHVSRLTRVQLHILSNAQEVGDIAKSLDTYIKFAEDERRRYNRIEDLYNALRSAVQERQTGQLRDWRLRPNDEVFRPVRVLGTLKSFNRSQNSKISWPEEDGTALLDELLRVRLEAEEHIPEAKLVAVSGGLSEEEIARRNNMDRILAAMESFPYGEESPDIYRTLHEHLVRAMPGYTMKDIFDAVPCVQGRGEVTLAPPQPEPQIAYAGQTLTYQIRNYSPILSENRKPTKEHVRG</sequence>
<protein>
    <submittedName>
        <fullName evidence="1">Uncharacterized protein</fullName>
    </submittedName>
</protein>
<accession>A0A1C9W4R9</accession>
<evidence type="ECO:0000313" key="2">
    <source>
        <dbReference type="Proteomes" id="UP000095672"/>
    </source>
</evidence>
<dbReference type="AlphaFoldDB" id="A0A1C9W4R9"/>
<evidence type="ECO:0000313" key="1">
    <source>
        <dbReference type="EMBL" id="AOS96154.1"/>
    </source>
</evidence>
<organism evidence="1 2">
    <name type="scientific">Microbulbifer aggregans</name>
    <dbReference type="NCBI Taxonomy" id="1769779"/>
    <lineage>
        <taxon>Bacteria</taxon>
        <taxon>Pseudomonadati</taxon>
        <taxon>Pseudomonadota</taxon>
        <taxon>Gammaproteobacteria</taxon>
        <taxon>Cellvibrionales</taxon>
        <taxon>Microbulbiferaceae</taxon>
        <taxon>Microbulbifer</taxon>
    </lineage>
</organism>
<dbReference type="KEGG" id="micc:AUP74_00685"/>
<name>A0A1C9W4R9_9GAMM</name>
<dbReference type="OrthoDB" id="5808494at2"/>
<dbReference type="Proteomes" id="UP000095672">
    <property type="component" value="Chromosome"/>
</dbReference>
<dbReference type="STRING" id="1769779.AUP74_00685"/>
<proteinExistence type="predicted"/>
<dbReference type="EMBL" id="CP014143">
    <property type="protein sequence ID" value="AOS96154.1"/>
    <property type="molecule type" value="Genomic_DNA"/>
</dbReference>
<reference evidence="2" key="1">
    <citation type="submission" date="2016-01" db="EMBL/GenBank/DDBJ databases">
        <title>Complete genome sequence of Microbulbifer sp. CCB-MM1, a halophile isolated from Matang Mangrove Forest, Perak.</title>
        <authorList>
            <person name="Moh T.H."/>
            <person name="Dinesh B."/>
            <person name="Lau N.-S."/>
            <person name="Go F."/>
            <person name="Alexander Chong S.-C."/>
        </authorList>
    </citation>
    <scope>NUCLEOTIDE SEQUENCE [LARGE SCALE GENOMIC DNA]</scope>
    <source>
        <strain evidence="2">CCB-MM1</strain>
    </source>
</reference>
<keyword evidence="2" id="KW-1185">Reference proteome</keyword>
<dbReference type="RefSeq" id="WP_069946325.1">
    <property type="nucleotide sequence ID" value="NZ_CP014143.1"/>
</dbReference>